<proteinExistence type="predicted"/>
<dbReference type="RefSeq" id="WP_068460941.1">
    <property type="nucleotide sequence ID" value="NZ_LMTR01000045.1"/>
</dbReference>
<keyword evidence="3" id="KW-1185">Reference proteome</keyword>
<feature type="chain" id="PRO_5007132613" evidence="1">
    <location>
        <begin position="20"/>
        <end position="85"/>
    </location>
</feature>
<dbReference type="AlphaFoldDB" id="A0A109BIK4"/>
<dbReference type="OrthoDB" id="7933921at2"/>
<comment type="caution">
    <text evidence="2">The sequence shown here is derived from an EMBL/GenBank/DDBJ whole genome shotgun (WGS) entry which is preliminary data.</text>
</comment>
<dbReference type="EMBL" id="LMTR01000045">
    <property type="protein sequence ID" value="KWT69294.1"/>
    <property type="molecule type" value="Genomic_DNA"/>
</dbReference>
<sequence length="85" mass="8885">MRLFVAGVCLAATMSQASAQQAHTTRIETRPYYGAVVTIEHGVRVYRPVPPTRHLIINPDGAAAVELNVGAGVSTGQTAGNVAAR</sequence>
<organism evidence="2 3">
    <name type="scientific">Hyphomicrobium sulfonivorans</name>
    <dbReference type="NCBI Taxonomy" id="121290"/>
    <lineage>
        <taxon>Bacteria</taxon>
        <taxon>Pseudomonadati</taxon>
        <taxon>Pseudomonadota</taxon>
        <taxon>Alphaproteobacteria</taxon>
        <taxon>Hyphomicrobiales</taxon>
        <taxon>Hyphomicrobiaceae</taxon>
        <taxon>Hyphomicrobium</taxon>
    </lineage>
</organism>
<keyword evidence="1" id="KW-0732">Signal</keyword>
<dbReference type="Proteomes" id="UP000059074">
    <property type="component" value="Unassembled WGS sequence"/>
</dbReference>
<dbReference type="PATRIC" id="fig|121290.4.peg.2612"/>
<evidence type="ECO:0000313" key="2">
    <source>
        <dbReference type="EMBL" id="KWT69294.1"/>
    </source>
</evidence>
<evidence type="ECO:0000313" key="3">
    <source>
        <dbReference type="Proteomes" id="UP000059074"/>
    </source>
</evidence>
<gene>
    <name evidence="2" type="ORF">APY04_1377</name>
</gene>
<evidence type="ECO:0000256" key="1">
    <source>
        <dbReference type="SAM" id="SignalP"/>
    </source>
</evidence>
<protein>
    <submittedName>
        <fullName evidence="2">Uncharacterized protein</fullName>
    </submittedName>
</protein>
<dbReference type="STRING" id="121290.APY04_1377"/>
<name>A0A109BIK4_HYPSL</name>
<accession>A0A109BIK4</accession>
<feature type="signal peptide" evidence="1">
    <location>
        <begin position="1"/>
        <end position="19"/>
    </location>
</feature>
<reference evidence="2 3" key="1">
    <citation type="submission" date="2015-10" db="EMBL/GenBank/DDBJ databases">
        <title>Transcriptomic analysis of a linuron degrading triple-species bacterial consortium.</title>
        <authorList>
            <person name="Albers P."/>
        </authorList>
    </citation>
    <scope>NUCLEOTIDE SEQUENCE [LARGE SCALE GENOMIC DNA]</scope>
    <source>
        <strain evidence="2 3">WDL6</strain>
    </source>
</reference>